<keyword evidence="19" id="KW-1185">Reference proteome</keyword>
<evidence type="ECO:0000256" key="7">
    <source>
        <dbReference type="ARBA" id="ARBA00022679"/>
    </source>
</evidence>
<comment type="caution">
    <text evidence="18">The sequence shown here is derived from an EMBL/GenBank/DDBJ whole genome shotgun (WGS) entry which is preliminary data.</text>
</comment>
<dbReference type="SUPFAM" id="SSF47384">
    <property type="entry name" value="Homodimeric domain of signal transducing histidine kinase"/>
    <property type="match status" value="1"/>
</dbReference>
<keyword evidence="9" id="KW-0547">Nucleotide-binding</keyword>
<keyword evidence="7" id="KW-0808">Transferase</keyword>
<dbReference type="SMART" id="SM00304">
    <property type="entry name" value="HAMP"/>
    <property type="match status" value="1"/>
</dbReference>
<evidence type="ECO:0000256" key="4">
    <source>
        <dbReference type="ARBA" id="ARBA00022475"/>
    </source>
</evidence>
<dbReference type="Gene3D" id="1.10.287.130">
    <property type="match status" value="1"/>
</dbReference>
<feature type="domain" description="HAMP" evidence="17">
    <location>
        <begin position="180"/>
        <end position="232"/>
    </location>
</feature>
<keyword evidence="4" id="KW-1003">Cell membrane</keyword>
<evidence type="ECO:0000256" key="8">
    <source>
        <dbReference type="ARBA" id="ARBA00022692"/>
    </source>
</evidence>
<dbReference type="InterPro" id="IPR003660">
    <property type="entry name" value="HAMP_dom"/>
</dbReference>
<dbReference type="GO" id="GO:0005524">
    <property type="term" value="F:ATP binding"/>
    <property type="evidence" value="ECO:0007669"/>
    <property type="project" value="UniProtKB-KW"/>
</dbReference>
<dbReference type="RefSeq" id="WP_156642805.1">
    <property type="nucleotide sequence ID" value="NZ_WOXT01000004.1"/>
</dbReference>
<evidence type="ECO:0000256" key="2">
    <source>
        <dbReference type="ARBA" id="ARBA00004429"/>
    </source>
</evidence>
<keyword evidence="10" id="KW-0418">Kinase</keyword>
<evidence type="ECO:0000259" key="16">
    <source>
        <dbReference type="PROSITE" id="PS50109"/>
    </source>
</evidence>
<feature type="domain" description="Histidine kinase" evidence="16">
    <location>
        <begin position="240"/>
        <end position="441"/>
    </location>
</feature>
<keyword evidence="11" id="KW-0067">ATP-binding</keyword>
<dbReference type="EMBL" id="WOXT01000004">
    <property type="protein sequence ID" value="MUV15268.1"/>
    <property type="molecule type" value="Genomic_DNA"/>
</dbReference>
<dbReference type="SMART" id="SM00388">
    <property type="entry name" value="HisKA"/>
    <property type="match status" value="1"/>
</dbReference>
<dbReference type="Pfam" id="PF00512">
    <property type="entry name" value="HisKA"/>
    <property type="match status" value="1"/>
</dbReference>
<dbReference type="CDD" id="cd06225">
    <property type="entry name" value="HAMP"/>
    <property type="match status" value="1"/>
</dbReference>
<comment type="subcellular location">
    <subcellularLocation>
        <location evidence="2">Cell inner membrane</location>
        <topology evidence="2">Multi-pass membrane protein</topology>
    </subcellularLocation>
</comment>
<keyword evidence="5" id="KW-0997">Cell inner membrane</keyword>
<evidence type="ECO:0000259" key="17">
    <source>
        <dbReference type="PROSITE" id="PS50885"/>
    </source>
</evidence>
<dbReference type="PRINTS" id="PR00344">
    <property type="entry name" value="BCTRLSENSOR"/>
</dbReference>
<dbReference type="Pfam" id="PF02518">
    <property type="entry name" value="HATPase_c"/>
    <property type="match status" value="1"/>
</dbReference>
<evidence type="ECO:0000256" key="3">
    <source>
        <dbReference type="ARBA" id="ARBA00012438"/>
    </source>
</evidence>
<evidence type="ECO:0000256" key="1">
    <source>
        <dbReference type="ARBA" id="ARBA00000085"/>
    </source>
</evidence>
<dbReference type="PANTHER" id="PTHR44936">
    <property type="entry name" value="SENSOR PROTEIN CREC"/>
    <property type="match status" value="1"/>
</dbReference>
<gene>
    <name evidence="18" type="ORF">GN331_13765</name>
</gene>
<keyword evidence="12 15" id="KW-1133">Transmembrane helix</keyword>
<dbReference type="AlphaFoldDB" id="A0A7C9M2T3"/>
<organism evidence="18 19">
    <name type="scientific">Noviluteimonas gilva</name>
    <dbReference type="NCBI Taxonomy" id="2682097"/>
    <lineage>
        <taxon>Bacteria</taxon>
        <taxon>Pseudomonadati</taxon>
        <taxon>Pseudomonadota</taxon>
        <taxon>Gammaproteobacteria</taxon>
        <taxon>Lysobacterales</taxon>
        <taxon>Lysobacteraceae</taxon>
        <taxon>Noviluteimonas</taxon>
    </lineage>
</organism>
<dbReference type="InterPro" id="IPR036097">
    <property type="entry name" value="HisK_dim/P_sf"/>
</dbReference>
<dbReference type="EC" id="2.7.13.3" evidence="3"/>
<keyword evidence="6" id="KW-0597">Phosphoprotein</keyword>
<dbReference type="InterPro" id="IPR003594">
    <property type="entry name" value="HATPase_dom"/>
</dbReference>
<evidence type="ECO:0000256" key="12">
    <source>
        <dbReference type="ARBA" id="ARBA00022989"/>
    </source>
</evidence>
<dbReference type="GO" id="GO:0000155">
    <property type="term" value="F:phosphorelay sensor kinase activity"/>
    <property type="evidence" value="ECO:0007669"/>
    <property type="project" value="InterPro"/>
</dbReference>
<comment type="catalytic activity">
    <reaction evidence="1">
        <text>ATP + protein L-histidine = ADP + protein N-phospho-L-histidine.</text>
        <dbReference type="EC" id="2.7.13.3"/>
    </reaction>
</comment>
<accession>A0A7C9M2T3</accession>
<dbReference type="InterPro" id="IPR050980">
    <property type="entry name" value="2C_sensor_his_kinase"/>
</dbReference>
<evidence type="ECO:0000256" key="10">
    <source>
        <dbReference type="ARBA" id="ARBA00022777"/>
    </source>
</evidence>
<evidence type="ECO:0000256" key="14">
    <source>
        <dbReference type="ARBA" id="ARBA00023136"/>
    </source>
</evidence>
<dbReference type="SMART" id="SM00387">
    <property type="entry name" value="HATPase_c"/>
    <property type="match status" value="1"/>
</dbReference>
<proteinExistence type="predicted"/>
<reference evidence="18 19" key="1">
    <citation type="submission" date="2019-12" db="EMBL/GenBank/DDBJ databases">
        <authorList>
            <person name="Xu J."/>
        </authorList>
    </citation>
    <scope>NUCLEOTIDE SEQUENCE [LARGE SCALE GENOMIC DNA]</scope>
    <source>
        <strain evidence="18 19">HX-5-24</strain>
    </source>
</reference>
<evidence type="ECO:0000256" key="13">
    <source>
        <dbReference type="ARBA" id="ARBA00023012"/>
    </source>
</evidence>
<dbReference type="InterPro" id="IPR004358">
    <property type="entry name" value="Sig_transdc_His_kin-like_C"/>
</dbReference>
<dbReference type="Gene3D" id="3.30.565.10">
    <property type="entry name" value="Histidine kinase-like ATPase, C-terminal domain"/>
    <property type="match status" value="1"/>
</dbReference>
<dbReference type="CDD" id="cd00082">
    <property type="entry name" value="HisKA"/>
    <property type="match status" value="1"/>
</dbReference>
<dbReference type="InterPro" id="IPR005467">
    <property type="entry name" value="His_kinase_dom"/>
</dbReference>
<dbReference type="Pfam" id="PF00672">
    <property type="entry name" value="HAMP"/>
    <property type="match status" value="1"/>
</dbReference>
<evidence type="ECO:0000256" key="15">
    <source>
        <dbReference type="SAM" id="Phobius"/>
    </source>
</evidence>
<dbReference type="GO" id="GO:0005886">
    <property type="term" value="C:plasma membrane"/>
    <property type="evidence" value="ECO:0007669"/>
    <property type="project" value="UniProtKB-SubCell"/>
</dbReference>
<dbReference type="PROSITE" id="PS50109">
    <property type="entry name" value="HIS_KIN"/>
    <property type="match status" value="1"/>
</dbReference>
<keyword evidence="14 15" id="KW-0472">Membrane</keyword>
<evidence type="ECO:0000313" key="19">
    <source>
        <dbReference type="Proteomes" id="UP000479692"/>
    </source>
</evidence>
<evidence type="ECO:0000313" key="18">
    <source>
        <dbReference type="EMBL" id="MUV15268.1"/>
    </source>
</evidence>
<keyword evidence="13" id="KW-0902">Two-component regulatory system</keyword>
<dbReference type="SUPFAM" id="SSF55874">
    <property type="entry name" value="ATPase domain of HSP90 chaperone/DNA topoisomerase II/histidine kinase"/>
    <property type="match status" value="1"/>
</dbReference>
<feature type="transmembrane region" description="Helical" evidence="15">
    <location>
        <begin position="21"/>
        <end position="40"/>
    </location>
</feature>
<dbReference type="InterPro" id="IPR036890">
    <property type="entry name" value="HATPase_C_sf"/>
</dbReference>
<keyword evidence="8 15" id="KW-0812">Transmembrane</keyword>
<evidence type="ECO:0000256" key="5">
    <source>
        <dbReference type="ARBA" id="ARBA00022519"/>
    </source>
</evidence>
<dbReference type="PROSITE" id="PS50885">
    <property type="entry name" value="HAMP"/>
    <property type="match status" value="1"/>
</dbReference>
<evidence type="ECO:0000256" key="9">
    <source>
        <dbReference type="ARBA" id="ARBA00022741"/>
    </source>
</evidence>
<evidence type="ECO:0000256" key="11">
    <source>
        <dbReference type="ARBA" id="ARBA00022840"/>
    </source>
</evidence>
<evidence type="ECO:0000256" key="6">
    <source>
        <dbReference type="ARBA" id="ARBA00022553"/>
    </source>
</evidence>
<dbReference type="InterPro" id="IPR003661">
    <property type="entry name" value="HisK_dim/P_dom"/>
</dbReference>
<name>A0A7C9M2T3_9GAMM</name>
<dbReference type="PANTHER" id="PTHR44936:SF5">
    <property type="entry name" value="SENSOR HISTIDINE KINASE ENVZ"/>
    <property type="match status" value="1"/>
</dbReference>
<protein>
    <recommendedName>
        <fullName evidence="3">histidine kinase</fullName>
        <ecNumber evidence="3">2.7.13.3</ecNumber>
    </recommendedName>
</protein>
<dbReference type="Proteomes" id="UP000479692">
    <property type="component" value="Unassembled WGS sequence"/>
</dbReference>
<sequence length="445" mass="48033">MNAPSAWARWLPRTMAARLSLILLGGLLAAHALSFGLLFYERHEAASSMLMTNVEHDVGVAVNMLDRLPASERAGALPILHRRTVTYLLGRGETAGPPPKSALARGMTEGIARALGPERPIVANVVSDDPEQFQIHVALRDGTPLTIDVQPSLMPVAKWLPYVLAAQLLVLLACTWAAVRLATRPLERLASAARTLSPSGEGARLSSVGPAEVTEAVVAFNSMQDRIANYTRERLQILASISHDLQTPITRLRLRAETMNDSPERERIMEDLIHMQHLVREGIAYARSAHGAAEPMVRIEMDAFLESLVADYQDVGKRVDLAGRAGTHVVTRLQALRRVVGNLIDNALAYAGAAEVEVASVGNDRVRIVIADRGPGIPAEELDKVMQPFYRLETSRNRDTGGTGLGLAIAQQLTASIGATLTLRNREGGGLEAIVELPVGALVTE</sequence>